<keyword evidence="1" id="KW-1133">Transmembrane helix</keyword>
<sequence>MKIIELLHCMYIHNNQSCILSTISASQPNSRMIGSQTHEFPHQSSARFFLLLLLMIARLNCMAASGYVQGLNIKLLHLRIGEKKLGLIIICFFSLILFCSSHLLYMPLISTDGWMSNSFFFGNCRNNWTFHFKTGIFFFGTNGAIIPLALLFAVILELKTKNAYNNNSHSPLTHCRLFVGFFSLTRFNILANFSYYTFHLSNNKATINAINNITACGDNMWLDIYLVMIIGLCLINFDQCIHIPCMNHQNIENPFKMTVYLYHIIITIPPAEQQLNIAQYEQLQIYKGIVMAKYSLIMYQILSRTTPLHSFRPHVCIKSRQFLWSLHGSKVIELMQQTIDAWNFFLPYHEKNRKPNQIILSIFEAYTY</sequence>
<protein>
    <submittedName>
        <fullName evidence="2">Uncharacterized protein</fullName>
    </submittedName>
</protein>
<name>A0A922IGJ8_DERFA</name>
<dbReference type="EMBL" id="ASGP02000001">
    <property type="protein sequence ID" value="KAH9529409.1"/>
    <property type="molecule type" value="Genomic_DNA"/>
</dbReference>
<keyword evidence="1" id="KW-0472">Membrane</keyword>
<organism evidence="2 3">
    <name type="scientific">Dermatophagoides farinae</name>
    <name type="common">American house dust mite</name>
    <dbReference type="NCBI Taxonomy" id="6954"/>
    <lineage>
        <taxon>Eukaryota</taxon>
        <taxon>Metazoa</taxon>
        <taxon>Ecdysozoa</taxon>
        <taxon>Arthropoda</taxon>
        <taxon>Chelicerata</taxon>
        <taxon>Arachnida</taxon>
        <taxon>Acari</taxon>
        <taxon>Acariformes</taxon>
        <taxon>Sarcoptiformes</taxon>
        <taxon>Astigmata</taxon>
        <taxon>Psoroptidia</taxon>
        <taxon>Analgoidea</taxon>
        <taxon>Pyroglyphidae</taxon>
        <taxon>Dermatophagoidinae</taxon>
        <taxon>Dermatophagoides</taxon>
    </lineage>
</organism>
<keyword evidence="1" id="KW-0812">Transmembrane</keyword>
<dbReference type="AlphaFoldDB" id="A0A922IGJ8"/>
<reference evidence="2" key="1">
    <citation type="submission" date="2013-05" db="EMBL/GenBank/DDBJ databases">
        <authorList>
            <person name="Yim A.K.Y."/>
            <person name="Chan T.F."/>
            <person name="Ji K.M."/>
            <person name="Liu X.Y."/>
            <person name="Zhou J.W."/>
            <person name="Li R.Q."/>
            <person name="Yang K.Y."/>
            <person name="Li J."/>
            <person name="Li M."/>
            <person name="Law P.T.W."/>
            <person name="Wu Y.L."/>
            <person name="Cai Z.L."/>
            <person name="Qin H."/>
            <person name="Bao Y."/>
            <person name="Leung R.K.K."/>
            <person name="Ng P.K.S."/>
            <person name="Zou J."/>
            <person name="Zhong X.J."/>
            <person name="Ran P.X."/>
            <person name="Zhong N.S."/>
            <person name="Liu Z.G."/>
            <person name="Tsui S.K.W."/>
        </authorList>
    </citation>
    <scope>NUCLEOTIDE SEQUENCE</scope>
    <source>
        <strain evidence="2">Derf</strain>
        <tissue evidence="2">Whole organism</tissue>
    </source>
</reference>
<evidence type="ECO:0000256" key="1">
    <source>
        <dbReference type="SAM" id="Phobius"/>
    </source>
</evidence>
<feature type="transmembrane region" description="Helical" evidence="1">
    <location>
        <begin position="136"/>
        <end position="156"/>
    </location>
</feature>
<comment type="caution">
    <text evidence="2">The sequence shown here is derived from an EMBL/GenBank/DDBJ whole genome shotgun (WGS) entry which is preliminary data.</text>
</comment>
<keyword evidence="3" id="KW-1185">Reference proteome</keyword>
<feature type="transmembrane region" description="Helical" evidence="1">
    <location>
        <begin position="177"/>
        <end position="198"/>
    </location>
</feature>
<feature type="transmembrane region" description="Helical" evidence="1">
    <location>
        <begin position="85"/>
        <end position="105"/>
    </location>
</feature>
<dbReference type="Proteomes" id="UP000790347">
    <property type="component" value="Unassembled WGS sequence"/>
</dbReference>
<gene>
    <name evidence="2" type="ORF">DERF_003295</name>
</gene>
<accession>A0A922IGJ8</accession>
<proteinExistence type="predicted"/>
<feature type="transmembrane region" description="Helical" evidence="1">
    <location>
        <begin position="220"/>
        <end position="237"/>
    </location>
</feature>
<feature type="transmembrane region" description="Helical" evidence="1">
    <location>
        <begin position="48"/>
        <end position="73"/>
    </location>
</feature>
<evidence type="ECO:0000313" key="2">
    <source>
        <dbReference type="EMBL" id="KAH9529409.1"/>
    </source>
</evidence>
<evidence type="ECO:0000313" key="3">
    <source>
        <dbReference type="Proteomes" id="UP000790347"/>
    </source>
</evidence>
<reference evidence="2" key="2">
    <citation type="journal article" date="2022" name="Res Sq">
        <title>Comparative Genomics Reveals Insights into the Divergent Evolution of Astigmatic Mites and Household Pest Adaptations.</title>
        <authorList>
            <person name="Xiong Q."/>
            <person name="Wan A.T.-Y."/>
            <person name="Liu X.-Y."/>
            <person name="Fung C.S.-H."/>
            <person name="Xiao X."/>
            <person name="Malainual N."/>
            <person name="Hou J."/>
            <person name="Wang L."/>
            <person name="Wang M."/>
            <person name="Yang K."/>
            <person name="Cui Y."/>
            <person name="Leung E."/>
            <person name="Nong W."/>
            <person name="Shin S.-K."/>
            <person name="Au S."/>
            <person name="Jeong K.Y."/>
            <person name="Chew F.T."/>
            <person name="Hui J."/>
            <person name="Leung T.F."/>
            <person name="Tungtrongchitr A."/>
            <person name="Zhong N."/>
            <person name="Liu Z."/>
            <person name="Tsui S."/>
        </authorList>
    </citation>
    <scope>NUCLEOTIDE SEQUENCE</scope>
    <source>
        <strain evidence="2">Derf</strain>
        <tissue evidence="2">Whole organism</tissue>
    </source>
</reference>